<dbReference type="EMBL" id="JADIMH010000041">
    <property type="protein sequence ID" value="MBO8467526.1"/>
    <property type="molecule type" value="Genomic_DNA"/>
</dbReference>
<evidence type="ECO:0000313" key="1">
    <source>
        <dbReference type="EMBL" id="MBO8467526.1"/>
    </source>
</evidence>
<comment type="caution">
    <text evidence="1">The sequence shown here is derived from an EMBL/GenBank/DDBJ whole genome shotgun (WGS) entry which is preliminary data.</text>
</comment>
<accession>A0A9D9I7U8</accession>
<dbReference type="Gene3D" id="4.10.410.40">
    <property type="match status" value="1"/>
</dbReference>
<reference evidence="1" key="2">
    <citation type="journal article" date="2021" name="PeerJ">
        <title>Extensive microbial diversity within the chicken gut microbiome revealed by metagenomics and culture.</title>
        <authorList>
            <person name="Gilroy R."/>
            <person name="Ravi A."/>
            <person name="Getino M."/>
            <person name="Pursley I."/>
            <person name="Horton D.L."/>
            <person name="Alikhan N.F."/>
            <person name="Baker D."/>
            <person name="Gharbi K."/>
            <person name="Hall N."/>
            <person name="Watson M."/>
            <person name="Adriaenssens E.M."/>
            <person name="Foster-Nyarko E."/>
            <person name="Jarju S."/>
            <person name="Secka A."/>
            <person name="Antonio M."/>
            <person name="Oren A."/>
            <person name="Chaudhuri R.R."/>
            <person name="La Ragione R."/>
            <person name="Hildebrand F."/>
            <person name="Pallen M.J."/>
        </authorList>
    </citation>
    <scope>NUCLEOTIDE SEQUENCE</scope>
    <source>
        <strain evidence="1">B1-15692</strain>
    </source>
</reference>
<protein>
    <recommendedName>
        <fullName evidence="3">Phage tail protein</fullName>
    </recommendedName>
</protein>
<sequence>MAETDARMGHSRKVYLTDSVVSSVTSGVEEQDWLTGETTNTVNLNGNLIEVSDKSSDGWQKFISGIKGATVDVTVNVFDTDTNQKKMLENFFSGDKVFVFVGDLTTKTGYAMEALISSISETNDNGSVSTRSMSLTANGEVKNIVAA</sequence>
<organism evidence="1 2">
    <name type="scientific">Candidatus Cryptobacteroides faecipullorum</name>
    <dbReference type="NCBI Taxonomy" id="2840764"/>
    <lineage>
        <taxon>Bacteria</taxon>
        <taxon>Pseudomonadati</taxon>
        <taxon>Bacteroidota</taxon>
        <taxon>Bacteroidia</taxon>
        <taxon>Bacteroidales</taxon>
        <taxon>Candidatus Cryptobacteroides</taxon>
    </lineage>
</organism>
<dbReference type="Proteomes" id="UP000823660">
    <property type="component" value="Unassembled WGS sequence"/>
</dbReference>
<evidence type="ECO:0000313" key="2">
    <source>
        <dbReference type="Proteomes" id="UP000823660"/>
    </source>
</evidence>
<evidence type="ECO:0008006" key="3">
    <source>
        <dbReference type="Google" id="ProtNLM"/>
    </source>
</evidence>
<proteinExistence type="predicted"/>
<dbReference type="AlphaFoldDB" id="A0A9D9I7U8"/>
<gene>
    <name evidence="1" type="ORF">IAB99_07160</name>
</gene>
<dbReference type="Pfam" id="PF06199">
    <property type="entry name" value="Phage_tail_2"/>
    <property type="match status" value="1"/>
</dbReference>
<name>A0A9D9I7U8_9BACT</name>
<reference evidence="1" key="1">
    <citation type="submission" date="2020-10" db="EMBL/GenBank/DDBJ databases">
        <authorList>
            <person name="Gilroy R."/>
        </authorList>
    </citation>
    <scope>NUCLEOTIDE SEQUENCE</scope>
    <source>
        <strain evidence="1">B1-15692</strain>
    </source>
</reference>
<dbReference type="InterPro" id="IPR011855">
    <property type="entry name" value="Phgtail_TP901_1"/>
</dbReference>